<name>A0AAW8DH46_9MICC</name>
<dbReference type="EMBL" id="JAUSTF010000001">
    <property type="protein sequence ID" value="MDQ0178878.1"/>
    <property type="molecule type" value="Genomic_DNA"/>
</dbReference>
<evidence type="ECO:0000313" key="4">
    <source>
        <dbReference type="Proteomes" id="UP001242995"/>
    </source>
</evidence>
<dbReference type="Pfam" id="PF12900">
    <property type="entry name" value="Pyridox_ox_2"/>
    <property type="match status" value="1"/>
</dbReference>
<reference evidence="1 3" key="1">
    <citation type="submission" date="2023-07" db="EMBL/GenBank/DDBJ databases">
        <title>Sorghum-associated microbial communities from plants grown in Nebraska, USA.</title>
        <authorList>
            <person name="Schachtman D."/>
        </authorList>
    </citation>
    <scope>NUCLEOTIDE SEQUENCE</scope>
    <source>
        <strain evidence="1">DS1006</strain>
        <strain evidence="2 3">DS1016</strain>
    </source>
</reference>
<dbReference type="InterPro" id="IPR012349">
    <property type="entry name" value="Split_barrel_FMN-bd"/>
</dbReference>
<dbReference type="Proteomes" id="UP001242995">
    <property type="component" value="Unassembled WGS sequence"/>
</dbReference>
<dbReference type="SUPFAM" id="SSF50475">
    <property type="entry name" value="FMN-binding split barrel"/>
    <property type="match status" value="1"/>
</dbReference>
<organism evidence="1 4">
    <name type="scientific">Arthrobacter bambusae</name>
    <dbReference type="NCBI Taxonomy" id="1338426"/>
    <lineage>
        <taxon>Bacteria</taxon>
        <taxon>Bacillati</taxon>
        <taxon>Actinomycetota</taxon>
        <taxon>Actinomycetes</taxon>
        <taxon>Micrococcales</taxon>
        <taxon>Micrococcaceae</taxon>
        <taxon>Arthrobacter</taxon>
    </lineage>
</organism>
<dbReference type="RefSeq" id="WP_284989201.1">
    <property type="nucleotide sequence ID" value="NZ_JAUSRG010000002.1"/>
</dbReference>
<gene>
    <name evidence="1" type="ORF">J2S90_001415</name>
    <name evidence="2" type="ORF">J2S93_000285</name>
</gene>
<comment type="caution">
    <text evidence="1">The sequence shown here is derived from an EMBL/GenBank/DDBJ whole genome shotgun (WGS) entry which is preliminary data.</text>
</comment>
<evidence type="ECO:0000313" key="3">
    <source>
        <dbReference type="Proteomes" id="UP001230951"/>
    </source>
</evidence>
<dbReference type="AlphaFoldDB" id="A0AAW8DH46"/>
<accession>A0AAW8DH46</accession>
<dbReference type="Gene3D" id="2.30.110.10">
    <property type="entry name" value="Electron Transport, Fmn-binding Protein, Chain A"/>
    <property type="match status" value="1"/>
</dbReference>
<sequence length="149" mass="16516">MENSELRPDTEVLSVHECWKYLRSSSVGRIALVRGDSPEIFPVNYLPDEGTVIFRTGPGTKLDAVMAGQVIALEADGFNTYGTIAWSVIVKGRAEIVTEAEELQESSVMELSPWEAGAKNHLVRITPAEMSGRRFVISPPSQWWPPRDS</sequence>
<evidence type="ECO:0000313" key="2">
    <source>
        <dbReference type="EMBL" id="MDQ0178878.1"/>
    </source>
</evidence>
<dbReference type="EMBL" id="JAUSRG010000002">
    <property type="protein sequence ID" value="MDP9904469.1"/>
    <property type="molecule type" value="Genomic_DNA"/>
</dbReference>
<dbReference type="InterPro" id="IPR024747">
    <property type="entry name" value="Pyridox_Oxase-rel"/>
</dbReference>
<evidence type="ECO:0000313" key="1">
    <source>
        <dbReference type="EMBL" id="MDP9904469.1"/>
    </source>
</evidence>
<proteinExistence type="predicted"/>
<keyword evidence="3" id="KW-1185">Reference proteome</keyword>
<dbReference type="Proteomes" id="UP001230951">
    <property type="component" value="Unassembled WGS sequence"/>
</dbReference>
<protein>
    <submittedName>
        <fullName evidence="1">Nitroimidazol reductase NimA-like FMN-containing flavoprotein (Pyridoxamine 5'-phosphate oxidase superfamily)</fullName>
    </submittedName>
</protein>